<dbReference type="Gene3D" id="3.40.630.10">
    <property type="entry name" value="Zn peptidases"/>
    <property type="match status" value="1"/>
</dbReference>
<comment type="caution">
    <text evidence="4">The sequence shown here is derived from an EMBL/GenBank/DDBJ whole genome shotgun (WGS) entry which is preliminary data.</text>
</comment>
<reference evidence="4" key="2">
    <citation type="submission" date="2020-09" db="EMBL/GenBank/DDBJ databases">
        <authorList>
            <person name="Sun Q."/>
            <person name="Zhou Y."/>
        </authorList>
    </citation>
    <scope>NUCLEOTIDE SEQUENCE</scope>
    <source>
        <strain evidence="4">CGMCC 1.15152</strain>
    </source>
</reference>
<feature type="domain" description="Peptidase M20 dimerisation" evidence="3">
    <location>
        <begin position="188"/>
        <end position="287"/>
    </location>
</feature>
<dbReference type="CDD" id="cd03886">
    <property type="entry name" value="M20_Acy1"/>
    <property type="match status" value="1"/>
</dbReference>
<feature type="binding site" evidence="1">
    <location>
        <position position="368"/>
    </location>
    <ligand>
        <name>Mn(2+)</name>
        <dbReference type="ChEBI" id="CHEBI:29035"/>
        <label>2</label>
    </ligand>
</feature>
<dbReference type="NCBIfam" id="NF038260">
    <property type="entry name" value="ectoine_DoeB_2"/>
    <property type="match status" value="1"/>
</dbReference>
<dbReference type="InterPro" id="IPR017439">
    <property type="entry name" value="Amidohydrolase"/>
</dbReference>
<dbReference type="InterPro" id="IPR011650">
    <property type="entry name" value="Peptidase_M20_dimer"/>
</dbReference>
<dbReference type="GO" id="GO:0016787">
    <property type="term" value="F:hydrolase activity"/>
    <property type="evidence" value="ECO:0007669"/>
    <property type="project" value="UniProtKB-KW"/>
</dbReference>
<dbReference type="GO" id="GO:0046872">
    <property type="term" value="F:metal ion binding"/>
    <property type="evidence" value="ECO:0007669"/>
    <property type="project" value="UniProtKB-KW"/>
</dbReference>
<name>A0A917DJ40_9MICO</name>
<evidence type="ECO:0000256" key="1">
    <source>
        <dbReference type="PIRSR" id="PIRSR005962-1"/>
    </source>
</evidence>
<dbReference type="InterPro" id="IPR036264">
    <property type="entry name" value="Bact_exopeptidase_dim_dom"/>
</dbReference>
<protein>
    <submittedName>
        <fullName evidence="4">Hippurate hydrolase</fullName>
    </submittedName>
</protein>
<keyword evidence="5" id="KW-1185">Reference proteome</keyword>
<dbReference type="RefSeq" id="WP_229731141.1">
    <property type="nucleotide sequence ID" value="NZ_BMHO01000001.1"/>
</dbReference>
<dbReference type="PANTHER" id="PTHR11014">
    <property type="entry name" value="PEPTIDASE M20 FAMILY MEMBER"/>
    <property type="match status" value="1"/>
</dbReference>
<keyword evidence="4" id="KW-0378">Hydrolase</keyword>
<comment type="cofactor">
    <cofactor evidence="1">
        <name>Mn(2+)</name>
        <dbReference type="ChEBI" id="CHEBI:29035"/>
    </cofactor>
    <text evidence="1">The Mn(2+) ion enhances activity.</text>
</comment>
<reference evidence="4" key="1">
    <citation type="journal article" date="2014" name="Int. J. Syst. Evol. Microbiol.">
        <title>Complete genome sequence of Corynebacterium casei LMG S-19264T (=DSM 44701T), isolated from a smear-ripened cheese.</title>
        <authorList>
            <consortium name="US DOE Joint Genome Institute (JGI-PGF)"/>
            <person name="Walter F."/>
            <person name="Albersmeier A."/>
            <person name="Kalinowski J."/>
            <person name="Ruckert C."/>
        </authorList>
    </citation>
    <scope>NUCLEOTIDE SEQUENCE</scope>
    <source>
        <strain evidence="4">CGMCC 1.15152</strain>
    </source>
</reference>
<feature type="binding site" evidence="1">
    <location>
        <position position="168"/>
    </location>
    <ligand>
        <name>Mn(2+)</name>
        <dbReference type="ChEBI" id="CHEBI:29035"/>
        <label>2</label>
    </ligand>
</feature>
<keyword evidence="1" id="KW-0464">Manganese</keyword>
<dbReference type="SUPFAM" id="SSF53187">
    <property type="entry name" value="Zn-dependent exopeptidases"/>
    <property type="match status" value="1"/>
</dbReference>
<dbReference type="NCBIfam" id="TIGR01891">
    <property type="entry name" value="amidohydrolases"/>
    <property type="match status" value="1"/>
</dbReference>
<evidence type="ECO:0000256" key="2">
    <source>
        <dbReference type="SAM" id="MobiDB-lite"/>
    </source>
</evidence>
<feature type="binding site" evidence="1">
    <location>
        <position position="144"/>
    </location>
    <ligand>
        <name>Mn(2+)</name>
        <dbReference type="ChEBI" id="CHEBI:29035"/>
        <label>2</label>
    </ligand>
</feature>
<dbReference type="PIRSF" id="PIRSF005962">
    <property type="entry name" value="Pept_M20D_amidohydro"/>
    <property type="match status" value="1"/>
</dbReference>
<dbReference type="Gene3D" id="3.30.70.360">
    <property type="match status" value="1"/>
</dbReference>
<organism evidence="4 5">
    <name type="scientific">Microbacterium faecale</name>
    <dbReference type="NCBI Taxonomy" id="1804630"/>
    <lineage>
        <taxon>Bacteria</taxon>
        <taxon>Bacillati</taxon>
        <taxon>Actinomycetota</taxon>
        <taxon>Actinomycetes</taxon>
        <taxon>Micrococcales</taxon>
        <taxon>Microbacteriaceae</taxon>
        <taxon>Microbacterium</taxon>
    </lineage>
</organism>
<dbReference type="SUPFAM" id="SSF55031">
    <property type="entry name" value="Bacterial exopeptidase dimerisation domain"/>
    <property type="match status" value="1"/>
</dbReference>
<evidence type="ECO:0000313" key="5">
    <source>
        <dbReference type="Proteomes" id="UP000633205"/>
    </source>
</evidence>
<evidence type="ECO:0000313" key="4">
    <source>
        <dbReference type="EMBL" id="GGD42707.1"/>
    </source>
</evidence>
<dbReference type="InterPro" id="IPR002933">
    <property type="entry name" value="Peptidase_M20"/>
</dbReference>
<keyword evidence="1" id="KW-0479">Metal-binding</keyword>
<dbReference type="AlphaFoldDB" id="A0A917DJ40"/>
<accession>A0A917DJ40</accession>
<dbReference type="PANTHER" id="PTHR11014:SF63">
    <property type="entry name" value="METALLOPEPTIDASE, PUTATIVE (AFU_ORTHOLOGUE AFUA_6G09600)-RELATED"/>
    <property type="match status" value="1"/>
</dbReference>
<proteinExistence type="predicted"/>
<sequence>MAPAHVIGTDLVGAWQKILSSASALRHDLHRIPELAWSEHVTAARIRVELDTIGIAWRACASTGTVATLAPDATGRHVALRADIDAMPVEEATLVPWSSTHPGVMHACGHDGHTATLLATARWLALQEHLLPGPVTLLFQPAEEGGHGAKAMIEDGALDGVDVVFGWHNWPALGLGRVACPDGAVMSGNGTFDIEVSGVGGHASQPEQTRDPVLAAAAITVALQQIVARRLAPQTPAVVAVTWIDAPSGPTVTPATARLGGSIRVPNTVLRDELFGLIAEVADATARAHAVTATTTTTRRYDATVNHPAAASELRGALEPAIADAFGGAERTPDIPIPVMASEDFSYYLGEVPGAFALVGAGDPHSCHSPQYDFNDNLIAPVVRAYARLAGAPELPAPLSGGATDDSQHKVSDT</sequence>
<feature type="region of interest" description="Disordered" evidence="2">
    <location>
        <begin position="395"/>
        <end position="414"/>
    </location>
</feature>
<dbReference type="Pfam" id="PF01546">
    <property type="entry name" value="Peptidase_M20"/>
    <property type="match status" value="1"/>
</dbReference>
<feature type="binding site" evidence="1">
    <location>
        <position position="110"/>
    </location>
    <ligand>
        <name>Mn(2+)</name>
        <dbReference type="ChEBI" id="CHEBI:29035"/>
        <label>2</label>
    </ligand>
</feature>
<dbReference type="EMBL" id="BMHO01000001">
    <property type="protein sequence ID" value="GGD42707.1"/>
    <property type="molecule type" value="Genomic_DNA"/>
</dbReference>
<gene>
    <name evidence="4" type="primary">hipO2</name>
    <name evidence="4" type="ORF">GCM10010915_24750</name>
</gene>
<evidence type="ECO:0000259" key="3">
    <source>
        <dbReference type="Pfam" id="PF07687"/>
    </source>
</evidence>
<dbReference type="Pfam" id="PF07687">
    <property type="entry name" value="M20_dimer"/>
    <property type="match status" value="1"/>
</dbReference>
<feature type="binding site" evidence="1">
    <location>
        <position position="108"/>
    </location>
    <ligand>
        <name>Mn(2+)</name>
        <dbReference type="ChEBI" id="CHEBI:29035"/>
        <label>2</label>
    </ligand>
</feature>
<dbReference type="Proteomes" id="UP000633205">
    <property type="component" value="Unassembled WGS sequence"/>
</dbReference>